<dbReference type="Pfam" id="PF00375">
    <property type="entry name" value="SDF"/>
    <property type="match status" value="1"/>
</dbReference>
<comment type="caution">
    <text evidence="7">The sequence shown here is derived from an EMBL/GenBank/DDBJ whole genome shotgun (WGS) entry which is preliminary data.</text>
</comment>
<feature type="transmembrane region" description="Helical" evidence="6">
    <location>
        <begin position="315"/>
        <end position="343"/>
    </location>
</feature>
<gene>
    <name evidence="7" type="primary">gltP_3</name>
    <name evidence="7" type="ORF">SIN8267_01397</name>
</gene>
<reference evidence="7" key="1">
    <citation type="submission" date="2021-12" db="EMBL/GenBank/DDBJ databases">
        <authorList>
            <person name="Rodrigo-Torres L."/>
            <person name="Arahal R. D."/>
            <person name="Lucena T."/>
        </authorList>
    </citation>
    <scope>NUCLEOTIDE SEQUENCE</scope>
    <source>
        <strain evidence="7">CECT 8267</strain>
    </source>
</reference>
<feature type="transmembrane region" description="Helical" evidence="6">
    <location>
        <begin position="210"/>
        <end position="230"/>
    </location>
</feature>
<evidence type="ECO:0000256" key="2">
    <source>
        <dbReference type="ARBA" id="ARBA00022448"/>
    </source>
</evidence>
<dbReference type="PANTHER" id="PTHR11958">
    <property type="entry name" value="SODIUM/DICARBOXYLATE SYMPORTER-RELATED"/>
    <property type="match status" value="1"/>
</dbReference>
<evidence type="ECO:0000256" key="6">
    <source>
        <dbReference type="SAM" id="Phobius"/>
    </source>
</evidence>
<accession>A0ABN8EFV4</accession>
<proteinExistence type="predicted"/>
<feature type="transmembrane region" description="Helical" evidence="6">
    <location>
        <begin position="171"/>
        <end position="189"/>
    </location>
</feature>
<dbReference type="InterPro" id="IPR001991">
    <property type="entry name" value="Na-dicarboxylate_symporter"/>
</dbReference>
<keyword evidence="4 6" id="KW-1133">Transmembrane helix</keyword>
<comment type="subcellular location">
    <subcellularLocation>
        <location evidence="1">Membrane</location>
        <topology evidence="1">Multi-pass membrane protein</topology>
    </subcellularLocation>
</comment>
<evidence type="ECO:0000256" key="5">
    <source>
        <dbReference type="ARBA" id="ARBA00023136"/>
    </source>
</evidence>
<dbReference type="EMBL" id="CAKLPX010000001">
    <property type="protein sequence ID" value="CAH0991295.1"/>
    <property type="molecule type" value="Genomic_DNA"/>
</dbReference>
<dbReference type="InterPro" id="IPR050746">
    <property type="entry name" value="DAACS"/>
</dbReference>
<dbReference type="PANTHER" id="PTHR11958:SF63">
    <property type="entry name" value="AMINO ACID TRANSPORTER"/>
    <property type="match status" value="1"/>
</dbReference>
<name>A0ABN8EFV4_9GAMM</name>
<evidence type="ECO:0000256" key="1">
    <source>
        <dbReference type="ARBA" id="ARBA00004141"/>
    </source>
</evidence>
<evidence type="ECO:0000313" key="7">
    <source>
        <dbReference type="EMBL" id="CAH0991295.1"/>
    </source>
</evidence>
<evidence type="ECO:0000256" key="3">
    <source>
        <dbReference type="ARBA" id="ARBA00022692"/>
    </source>
</evidence>
<feature type="transmembrane region" description="Helical" evidence="6">
    <location>
        <begin position="236"/>
        <end position="262"/>
    </location>
</feature>
<keyword evidence="2" id="KW-0813">Transport</keyword>
<feature type="transmembrane region" description="Helical" evidence="6">
    <location>
        <begin position="375"/>
        <end position="397"/>
    </location>
</feature>
<feature type="transmembrane region" description="Helical" evidence="6">
    <location>
        <begin position="90"/>
        <end position="111"/>
    </location>
</feature>
<dbReference type="InterPro" id="IPR036458">
    <property type="entry name" value="Na:dicarbo_symporter_sf"/>
</dbReference>
<keyword evidence="8" id="KW-1185">Reference proteome</keyword>
<evidence type="ECO:0000313" key="8">
    <source>
        <dbReference type="Proteomes" id="UP000838100"/>
    </source>
</evidence>
<keyword evidence="3 6" id="KW-0812">Transmembrane</keyword>
<feature type="transmembrane region" description="Helical" evidence="6">
    <location>
        <begin position="41"/>
        <end position="69"/>
    </location>
</feature>
<sequence length="430" mass="45823">MSLTAIRSNLTAQTLIAGILGYLLSVFFASPEWLEAGQMPVMYQVVVAIKVVFLSALTMLVAPMVFFSIINGVLQLKEPSQLGTLGRYTLGYYLLTTSIAIAIGLVAVFFVHPWEAFEVQLQAASALEEQITYQQPGKLINHGDDSFVTILQQMMKRALSNPFASLASNNVLGIVCFAFLSGIALVVTAKNDSPIIQLVADINAMIFKMLSWILAFLPLAVFSIVFDFQLRMSGDIIGVLLSFMAVVIGATLLHGLVILPLIAKFAGGVGYRQLFSATAKPLMLAVTSSSSAATLPASMQASKEGLHVDPSIGSFVLPLGATVNMDGTALFEGIAAIFLAYLFGIELSSIHIVVIFLMAMVSSIGAPGMPTGSMSGMQIVLLAVGIPLEGIGILLVVERPLDMLRTGVNVLGDLVGSRVVQQQLTEEIVY</sequence>
<organism evidence="7 8">
    <name type="scientific">Sinobacterium norvegicum</name>
    <dbReference type="NCBI Taxonomy" id="1641715"/>
    <lineage>
        <taxon>Bacteria</taxon>
        <taxon>Pseudomonadati</taxon>
        <taxon>Pseudomonadota</taxon>
        <taxon>Gammaproteobacteria</taxon>
        <taxon>Cellvibrionales</taxon>
        <taxon>Spongiibacteraceae</taxon>
        <taxon>Sinobacterium</taxon>
    </lineage>
</organism>
<dbReference type="SUPFAM" id="SSF118215">
    <property type="entry name" value="Proton glutamate symport protein"/>
    <property type="match status" value="1"/>
</dbReference>
<keyword evidence="5 6" id="KW-0472">Membrane</keyword>
<evidence type="ECO:0000256" key="4">
    <source>
        <dbReference type="ARBA" id="ARBA00022989"/>
    </source>
</evidence>
<dbReference type="PRINTS" id="PR00173">
    <property type="entry name" value="EDTRNSPORT"/>
</dbReference>
<feature type="transmembrane region" description="Helical" evidence="6">
    <location>
        <begin position="12"/>
        <end position="29"/>
    </location>
</feature>
<dbReference type="RefSeq" id="WP_237443949.1">
    <property type="nucleotide sequence ID" value="NZ_CAKLPX010000001.1"/>
</dbReference>
<dbReference type="Proteomes" id="UP000838100">
    <property type="component" value="Unassembled WGS sequence"/>
</dbReference>
<dbReference type="Gene3D" id="1.10.3860.10">
    <property type="entry name" value="Sodium:dicarboxylate symporter"/>
    <property type="match status" value="1"/>
</dbReference>
<protein>
    <submittedName>
        <fullName evidence="7">Proton/glutamate-aspartate symporter</fullName>
    </submittedName>
</protein>